<dbReference type="Gene3D" id="2.60.120.10">
    <property type="entry name" value="Jelly Rolls"/>
    <property type="match status" value="1"/>
</dbReference>
<comment type="caution">
    <text evidence="3">The sequence shown here is derived from an EMBL/GenBank/DDBJ whole genome shotgun (WGS) entry which is preliminary data.</text>
</comment>
<dbReference type="Proteomes" id="UP000322915">
    <property type="component" value="Unassembled WGS sequence"/>
</dbReference>
<keyword evidence="6" id="KW-1185">Reference proteome</keyword>
<reference evidence="6 7" key="2">
    <citation type="submission" date="2019-01" db="EMBL/GenBank/DDBJ databases">
        <title>Genome sequences of marine Pseudoalteromonas species.</title>
        <authorList>
            <person name="Boraston A.B."/>
            <person name="Hehemann J.-H."/>
            <person name="Vickers C.J."/>
            <person name="Salama-Alber O."/>
            <person name="Abe K."/>
            <person name="Hettle A.J."/>
        </authorList>
    </citation>
    <scope>NUCLEOTIDE SEQUENCE [LARGE SCALE GENOMIC DNA]</scope>
    <source>
        <strain evidence="3 7">PS42</strain>
        <strain evidence="2 6">PS47</strain>
    </source>
</reference>
<dbReference type="RefSeq" id="WP_008133336.1">
    <property type="nucleotide sequence ID" value="NZ_JBBMQV010000008.1"/>
</dbReference>
<evidence type="ECO:0000313" key="2">
    <source>
        <dbReference type="EMBL" id="KAA1158181.1"/>
    </source>
</evidence>
<dbReference type="EMBL" id="SEUJ01000065">
    <property type="protein sequence ID" value="KAA1158181.1"/>
    <property type="molecule type" value="Genomic_DNA"/>
</dbReference>
<dbReference type="AlphaFoldDB" id="A0A063KRQ4"/>
<evidence type="ECO:0000313" key="3">
    <source>
        <dbReference type="EMBL" id="KAA1163487.1"/>
    </source>
</evidence>
<evidence type="ECO:0000259" key="1">
    <source>
        <dbReference type="PROSITE" id="PS50042"/>
    </source>
</evidence>
<sequence>MKLIEHIPLFKQMEIINRLHFFKEFTLNERQILLESFGLLYLVNQQQFLFKQFDNDKHLYIVLSGALLVFKHNHLLELGTIEPGEFIGEGAFIGNRQRSTNAQAKSDTIVLAITPEALTRLPNVIREKIKDRIIEGMSERIAKLSEHIETHG</sequence>
<dbReference type="InterPro" id="IPR014710">
    <property type="entry name" value="RmlC-like_jellyroll"/>
</dbReference>
<dbReference type="Proteomes" id="UP000027154">
    <property type="component" value="Unassembled WGS sequence"/>
</dbReference>
<dbReference type="SUPFAM" id="SSF51206">
    <property type="entry name" value="cAMP-binding domain-like"/>
    <property type="match status" value="1"/>
</dbReference>
<accession>A0A063KRQ4</accession>
<evidence type="ECO:0000313" key="4">
    <source>
        <dbReference type="EMBL" id="KDC51585.1"/>
    </source>
</evidence>
<evidence type="ECO:0000313" key="5">
    <source>
        <dbReference type="Proteomes" id="UP000027154"/>
    </source>
</evidence>
<dbReference type="CDD" id="cd00038">
    <property type="entry name" value="CAP_ED"/>
    <property type="match status" value="1"/>
</dbReference>
<dbReference type="Proteomes" id="UP000324162">
    <property type="component" value="Unassembled WGS sequence"/>
</dbReference>
<dbReference type="InterPro" id="IPR018490">
    <property type="entry name" value="cNMP-bd_dom_sf"/>
</dbReference>
<proteinExistence type="predicted"/>
<name>A0A063KRQ4_9GAMM</name>
<gene>
    <name evidence="4" type="ORF">DC53_08425</name>
    <name evidence="3" type="ORF">EU508_04695</name>
    <name evidence="2" type="ORF">EU509_07665</name>
</gene>
<feature type="domain" description="Cyclic nucleotide-binding" evidence="1">
    <location>
        <begin position="21"/>
        <end position="121"/>
    </location>
</feature>
<organism evidence="3 7">
    <name type="scientific">Pseudoalteromonas fuliginea</name>
    <dbReference type="NCBI Taxonomy" id="1872678"/>
    <lineage>
        <taxon>Bacteria</taxon>
        <taxon>Pseudomonadati</taxon>
        <taxon>Pseudomonadota</taxon>
        <taxon>Gammaproteobacteria</taxon>
        <taxon>Alteromonadales</taxon>
        <taxon>Pseudoalteromonadaceae</taxon>
        <taxon>Pseudoalteromonas</taxon>
    </lineage>
</organism>
<dbReference type="EMBL" id="JJNZ01000024">
    <property type="protein sequence ID" value="KDC51585.1"/>
    <property type="molecule type" value="Genomic_DNA"/>
</dbReference>
<protein>
    <submittedName>
        <fullName evidence="3">Cyclic nucleotide-binding domain-containing protein</fullName>
    </submittedName>
</protein>
<dbReference type="SMART" id="SM00100">
    <property type="entry name" value="cNMP"/>
    <property type="match status" value="1"/>
</dbReference>
<dbReference type="InterPro" id="IPR000595">
    <property type="entry name" value="cNMP-bd_dom"/>
</dbReference>
<dbReference type="PROSITE" id="PS50042">
    <property type="entry name" value="CNMP_BINDING_3"/>
    <property type="match status" value="1"/>
</dbReference>
<dbReference type="OrthoDB" id="5241243at2"/>
<dbReference type="EMBL" id="SEUK01000042">
    <property type="protein sequence ID" value="KAA1163487.1"/>
    <property type="molecule type" value="Genomic_DNA"/>
</dbReference>
<dbReference type="Pfam" id="PF00027">
    <property type="entry name" value="cNMP_binding"/>
    <property type="match status" value="1"/>
</dbReference>
<evidence type="ECO:0000313" key="7">
    <source>
        <dbReference type="Proteomes" id="UP000324162"/>
    </source>
</evidence>
<evidence type="ECO:0000313" key="6">
    <source>
        <dbReference type="Proteomes" id="UP000322915"/>
    </source>
</evidence>
<reference evidence="4 5" key="1">
    <citation type="submission" date="2014-04" db="EMBL/GenBank/DDBJ databases">
        <title>Pseudoalteromonas galatheae sp. nov., isolated from a deep-sea polychaete near Canal Concepcion, Chile.</title>
        <authorList>
            <person name="Machado H.R."/>
            <person name="Gram L."/>
            <person name="Vynne N.G."/>
        </authorList>
    </citation>
    <scope>NUCLEOTIDE SEQUENCE [LARGE SCALE GENOMIC DNA]</scope>
    <source>
        <strain evidence="4 5">KMM216</strain>
    </source>
</reference>